<dbReference type="EMBL" id="AP019368">
    <property type="protein sequence ID" value="BBH52651.1"/>
    <property type="molecule type" value="Genomic_DNA"/>
</dbReference>
<dbReference type="KEGG" id="sbf:JCM31447_10920"/>
<dbReference type="InterPro" id="IPR039424">
    <property type="entry name" value="SBP_5"/>
</dbReference>
<dbReference type="SUPFAM" id="SSF53850">
    <property type="entry name" value="Periplasmic binding protein-like II"/>
    <property type="match status" value="1"/>
</dbReference>
<gene>
    <name evidence="7" type="ORF">JCM31447_10920</name>
</gene>
<sequence>MAQHKSFAYSYLLSAALLPLATFSQSVFAAEVPAGTKLAAKQILNVGVGTEAPTLDPQKMQDNVSSRISEDLYEGLLSTTEAGELAPGIAEKWEVSANGLTYTFHLRSNAKFSDGSPITADDVVFSYQRLTDPKTGSTYADFINMVKNSDAINNGKLKPTELGIKALDKKTIQITLSHVTPYFLKLTAYHSLYIVKKENVLKHGDQFTLPENLVSSGPYKLTYWKVGDKITSERNPHYWNNAKTVIDKVNYWPITDVNTELQMFQTGQLDFTYEFPSDKFQLLKKTIGKEVQTNPYLSIYYIDLNNKKPPFKDNIKLRQALSMAIDRKILTEKIAGRGEIPSYDIVPWGTSDYKQNKPEWADWPREKQVAEAQRLYKEAGYSKENPVKFNILYNTNLQHKKVYTAIASMWEKTLGAKVTLENKEWKVFIQDRIQGNFQVARDGWIADYDDASSFTDMFQSTHKQNNSKYSNKKYDALIKQAAVEMDLKKRAEILRQASAMMMNDYPAIPLFTYVSSHLVKSHLGGYSGKNAQDRQKSKDFYIIDIQTTAER</sequence>
<proteinExistence type="inferred from homology"/>
<dbReference type="Gene3D" id="3.90.76.10">
    <property type="entry name" value="Dipeptide-binding Protein, Domain 1"/>
    <property type="match status" value="1"/>
</dbReference>
<dbReference type="CDD" id="cd08504">
    <property type="entry name" value="PBP2_OppA"/>
    <property type="match status" value="1"/>
</dbReference>
<dbReference type="PIRSF" id="PIRSF002741">
    <property type="entry name" value="MppA"/>
    <property type="match status" value="1"/>
</dbReference>
<evidence type="ECO:0000256" key="4">
    <source>
        <dbReference type="ARBA" id="ARBA00022729"/>
    </source>
</evidence>
<keyword evidence="8" id="KW-1185">Reference proteome</keyword>
<evidence type="ECO:0000313" key="7">
    <source>
        <dbReference type="EMBL" id="BBH52651.1"/>
    </source>
</evidence>
<name>A0A4P2VIU4_FLUSA</name>
<feature type="domain" description="Solute-binding protein family 5" evidence="6">
    <location>
        <begin position="84"/>
        <end position="465"/>
    </location>
</feature>
<evidence type="ECO:0000256" key="5">
    <source>
        <dbReference type="SAM" id="SignalP"/>
    </source>
</evidence>
<dbReference type="Proteomes" id="UP000291236">
    <property type="component" value="Chromosome"/>
</dbReference>
<feature type="chain" id="PRO_5020245015" evidence="5">
    <location>
        <begin position="30"/>
        <end position="551"/>
    </location>
</feature>
<feature type="signal peptide" evidence="5">
    <location>
        <begin position="1"/>
        <end position="29"/>
    </location>
</feature>
<organism evidence="7 8">
    <name type="scientific">Fluviispira sanaruensis</name>
    <dbReference type="NCBI Taxonomy" id="2493639"/>
    <lineage>
        <taxon>Bacteria</taxon>
        <taxon>Pseudomonadati</taxon>
        <taxon>Bdellovibrionota</taxon>
        <taxon>Oligoflexia</taxon>
        <taxon>Silvanigrellales</taxon>
        <taxon>Silvanigrellaceae</taxon>
        <taxon>Fluviispira</taxon>
    </lineage>
</organism>
<dbReference type="Pfam" id="PF00496">
    <property type="entry name" value="SBP_bac_5"/>
    <property type="match status" value="1"/>
</dbReference>
<dbReference type="FunFam" id="3.90.76.10:FF:000001">
    <property type="entry name" value="Oligopeptide ABC transporter substrate-binding protein"/>
    <property type="match status" value="1"/>
</dbReference>
<dbReference type="FunFam" id="3.10.105.10:FF:000001">
    <property type="entry name" value="Oligopeptide ABC transporter, oligopeptide-binding protein"/>
    <property type="match status" value="1"/>
</dbReference>
<dbReference type="GO" id="GO:0043190">
    <property type="term" value="C:ATP-binding cassette (ABC) transporter complex"/>
    <property type="evidence" value="ECO:0007669"/>
    <property type="project" value="InterPro"/>
</dbReference>
<comment type="similarity">
    <text evidence="2">Belongs to the bacterial solute-binding protein 5 family.</text>
</comment>
<evidence type="ECO:0000256" key="2">
    <source>
        <dbReference type="ARBA" id="ARBA00005695"/>
    </source>
</evidence>
<dbReference type="GO" id="GO:0030288">
    <property type="term" value="C:outer membrane-bounded periplasmic space"/>
    <property type="evidence" value="ECO:0007669"/>
    <property type="project" value="TreeGrafter"/>
</dbReference>
<dbReference type="InterPro" id="IPR030678">
    <property type="entry name" value="Peptide/Ni-bd"/>
</dbReference>
<evidence type="ECO:0000313" key="8">
    <source>
        <dbReference type="Proteomes" id="UP000291236"/>
    </source>
</evidence>
<dbReference type="PANTHER" id="PTHR30290:SF10">
    <property type="entry name" value="PERIPLASMIC OLIGOPEPTIDE-BINDING PROTEIN-RELATED"/>
    <property type="match status" value="1"/>
</dbReference>
<evidence type="ECO:0000256" key="1">
    <source>
        <dbReference type="ARBA" id="ARBA00004196"/>
    </source>
</evidence>
<dbReference type="Gene3D" id="3.10.105.10">
    <property type="entry name" value="Dipeptide-binding Protein, Domain 3"/>
    <property type="match status" value="1"/>
</dbReference>
<dbReference type="RefSeq" id="WP_130607323.1">
    <property type="nucleotide sequence ID" value="NZ_AP019368.1"/>
</dbReference>
<dbReference type="OrthoDB" id="5288454at2"/>
<dbReference type="InterPro" id="IPR000914">
    <property type="entry name" value="SBP_5_dom"/>
</dbReference>
<dbReference type="GO" id="GO:1904680">
    <property type="term" value="F:peptide transmembrane transporter activity"/>
    <property type="evidence" value="ECO:0007669"/>
    <property type="project" value="TreeGrafter"/>
</dbReference>
<reference evidence="7 8" key="1">
    <citation type="submission" date="2018-12" db="EMBL/GenBank/DDBJ databases">
        <title>Rubrispira sanarue gen. nov., sp., nov., a member of the order Silvanigrellales, isolated from a brackish lake in Hamamatsu Japan.</title>
        <authorList>
            <person name="Maejima Y."/>
            <person name="Iino T."/>
            <person name="Muraguchi Y."/>
            <person name="Fukuda K."/>
            <person name="Nojiri H."/>
            <person name="Ohkuma M."/>
            <person name="Moriuchi R."/>
            <person name="Dohra H."/>
            <person name="Kimbara K."/>
            <person name="Shintani M."/>
        </authorList>
    </citation>
    <scope>NUCLEOTIDE SEQUENCE [LARGE SCALE GENOMIC DNA]</scope>
    <source>
        <strain evidence="7 8">RF1110005</strain>
    </source>
</reference>
<dbReference type="PANTHER" id="PTHR30290">
    <property type="entry name" value="PERIPLASMIC BINDING COMPONENT OF ABC TRANSPORTER"/>
    <property type="match status" value="1"/>
</dbReference>
<keyword evidence="4 5" id="KW-0732">Signal</keyword>
<dbReference type="GO" id="GO:0015833">
    <property type="term" value="P:peptide transport"/>
    <property type="evidence" value="ECO:0007669"/>
    <property type="project" value="TreeGrafter"/>
</dbReference>
<evidence type="ECO:0000259" key="6">
    <source>
        <dbReference type="Pfam" id="PF00496"/>
    </source>
</evidence>
<protein>
    <submittedName>
        <fullName evidence="7">Peptide ABC transporter substrate-binding protein</fullName>
    </submittedName>
</protein>
<keyword evidence="3" id="KW-0813">Transport</keyword>
<comment type="subcellular location">
    <subcellularLocation>
        <location evidence="1">Cell envelope</location>
    </subcellularLocation>
</comment>
<dbReference type="AlphaFoldDB" id="A0A4P2VIU4"/>
<dbReference type="Gene3D" id="3.40.190.10">
    <property type="entry name" value="Periplasmic binding protein-like II"/>
    <property type="match status" value="1"/>
</dbReference>
<accession>A0A4P2VIU4</accession>
<evidence type="ECO:0000256" key="3">
    <source>
        <dbReference type="ARBA" id="ARBA00022448"/>
    </source>
</evidence>